<keyword evidence="4" id="KW-0833">Ubl conjugation pathway</keyword>
<feature type="compositionally biased region" description="Basic and acidic residues" evidence="6">
    <location>
        <begin position="446"/>
        <end position="455"/>
    </location>
</feature>
<proteinExistence type="inferred from homology"/>
<dbReference type="InterPro" id="IPR003653">
    <property type="entry name" value="Peptidase_C48_C"/>
</dbReference>
<keyword evidence="9" id="KW-1185">Reference proteome</keyword>
<feature type="region of interest" description="Disordered" evidence="6">
    <location>
        <begin position="707"/>
        <end position="771"/>
    </location>
</feature>
<dbReference type="SUPFAM" id="SSF54001">
    <property type="entry name" value="Cysteine proteinases"/>
    <property type="match status" value="1"/>
</dbReference>
<feature type="region of interest" description="Disordered" evidence="6">
    <location>
        <begin position="959"/>
        <end position="1154"/>
    </location>
</feature>
<feature type="compositionally biased region" description="Low complexity" evidence="6">
    <location>
        <begin position="921"/>
        <end position="934"/>
    </location>
</feature>
<feature type="region of interest" description="Disordered" evidence="6">
    <location>
        <begin position="26"/>
        <end position="82"/>
    </location>
</feature>
<evidence type="ECO:0000259" key="7">
    <source>
        <dbReference type="PROSITE" id="PS50600"/>
    </source>
</evidence>
<comment type="similarity">
    <text evidence="1">Belongs to the peptidase C48 family.</text>
</comment>
<name>A0ABR1RHD7_9PEZI</name>
<feature type="compositionally biased region" description="Polar residues" evidence="6">
    <location>
        <begin position="993"/>
        <end position="1004"/>
    </location>
</feature>
<dbReference type="Gene3D" id="3.40.395.10">
    <property type="entry name" value="Adenoviral Proteinase, Chain A"/>
    <property type="match status" value="1"/>
</dbReference>
<keyword evidence="2" id="KW-0597">Phosphoprotein</keyword>
<dbReference type="Pfam" id="PF02902">
    <property type="entry name" value="Peptidase_C48"/>
    <property type="match status" value="1"/>
</dbReference>
<evidence type="ECO:0000256" key="6">
    <source>
        <dbReference type="SAM" id="MobiDB-lite"/>
    </source>
</evidence>
<dbReference type="Pfam" id="PF25424">
    <property type="entry name" value="PH_35"/>
    <property type="match status" value="1"/>
</dbReference>
<evidence type="ECO:0000256" key="1">
    <source>
        <dbReference type="ARBA" id="ARBA00005234"/>
    </source>
</evidence>
<dbReference type="InterPro" id="IPR038765">
    <property type="entry name" value="Papain-like_cys_pep_sf"/>
</dbReference>
<dbReference type="EMBL" id="JAQQWI010000015">
    <property type="protein sequence ID" value="KAK8012675.1"/>
    <property type="molecule type" value="Genomic_DNA"/>
</dbReference>
<feature type="compositionally biased region" description="Polar residues" evidence="6">
    <location>
        <begin position="32"/>
        <end position="51"/>
    </location>
</feature>
<dbReference type="InterPro" id="IPR057501">
    <property type="entry name" value="DeUb_enz_PH"/>
</dbReference>
<dbReference type="InterPro" id="IPR051947">
    <property type="entry name" value="Sentrin-specific_protease"/>
</dbReference>
<dbReference type="PANTHER" id="PTHR46896">
    <property type="entry name" value="SENTRIN-SPECIFIC PROTEASE"/>
    <property type="match status" value="1"/>
</dbReference>
<reference evidence="8 9" key="1">
    <citation type="submission" date="2023-01" db="EMBL/GenBank/DDBJ databases">
        <title>Analysis of 21 Apiospora genomes using comparative genomics revels a genus with tremendous synthesis potential of carbohydrate active enzymes and secondary metabolites.</title>
        <authorList>
            <person name="Sorensen T."/>
        </authorList>
    </citation>
    <scope>NUCLEOTIDE SEQUENCE [LARGE SCALE GENOMIC DNA]</scope>
    <source>
        <strain evidence="8 9">CBS 20057</strain>
    </source>
</reference>
<dbReference type="PROSITE" id="PS50600">
    <property type="entry name" value="ULP_PROTEASE"/>
    <property type="match status" value="1"/>
</dbReference>
<feature type="region of interest" description="Disordered" evidence="6">
    <location>
        <begin position="209"/>
        <end position="243"/>
    </location>
</feature>
<comment type="caution">
    <text evidence="8">The sequence shown here is derived from an EMBL/GenBank/DDBJ whole genome shotgun (WGS) entry which is preliminary data.</text>
</comment>
<feature type="compositionally biased region" description="Basic and acidic residues" evidence="6">
    <location>
        <begin position="1107"/>
        <end position="1132"/>
    </location>
</feature>
<dbReference type="Proteomes" id="UP001396898">
    <property type="component" value="Unassembled WGS sequence"/>
</dbReference>
<evidence type="ECO:0000313" key="8">
    <source>
        <dbReference type="EMBL" id="KAK8012675.1"/>
    </source>
</evidence>
<evidence type="ECO:0000256" key="4">
    <source>
        <dbReference type="ARBA" id="ARBA00022786"/>
    </source>
</evidence>
<feature type="region of interest" description="Disordered" evidence="6">
    <location>
        <begin position="446"/>
        <end position="530"/>
    </location>
</feature>
<evidence type="ECO:0000256" key="2">
    <source>
        <dbReference type="ARBA" id="ARBA00022553"/>
    </source>
</evidence>
<evidence type="ECO:0000256" key="3">
    <source>
        <dbReference type="ARBA" id="ARBA00022670"/>
    </source>
</evidence>
<feature type="compositionally biased region" description="Basic and acidic residues" evidence="6">
    <location>
        <begin position="471"/>
        <end position="484"/>
    </location>
</feature>
<gene>
    <name evidence="8" type="ORF">PG991_010050</name>
</gene>
<sequence length="1154" mass="127435">MKKFLVSPVYVSLSRSVAKENQTKIGFGAPTPVNTLDGNGSNRAPLSTSRMVQEVTDSPPPKRQRLEKNNDQLNNKDNERYPVPYLNSGFALREDVLGSEELQGKDAGAEFSPNAIQPYVAEYERVESLIHPPSPESQEPIRKRRKHKPNEVIDLASDDRGSEEPVDLVQTSNMVATDELASRFRGKSTSKGLVRGEGVRSKMSAAPYITGKRPRSSSVDELAGDSPIPKIRPTKRAAGSLSGELQRGHIGSINYGMSVNQSPRKPLGKNKTMEAVKHAKQIITSTGLKVTRAVSGDYAYPSPPSVGEMYLPCVLRIHELSHMLHPTDTEGDIIGQVAYLTVNLAKVKQVRFPPGNKHSIISISRAAEPGQSAGAKLHIEFRSSKDVQSFLKWVDMPRNDPFSVEKTEIDGERLQREMDHLMSQAHLGHVIRDVDANRRKLPDDVRLAEHNQERRRQPHQRSTTLQTLDDDSLRARPRIKDEMHPPMSQQHVEVIDSRSPQSPTVRQTRAKRKPPSPSPPPPDQWTEKNPTWAHRWRDSLIFPPTGKSRATVDMVDVPRLDEGQYLNDNLIIFYLRYLQHDLEMRRPDLAERIYFHNTFFYEKLKPTKSSAGINYDSVKAWTTKVDLFKKDFIIVPINEFSHWYIAIIYNAPKLDTTACKSPAADSSVSHTETPAIDLGNVAGEQGTEHVAKPPVNTAGEVTDKIGHMSLDSTSSDVKPVADDPLDVPSNTKGLVGSEGQSGGSLPASGGEPKKTGKKANTGGKKHSPDEPKIITLDSLGSGHSPACRNLKEYLIKELKDKKGAEMPDPGSLTMTAKGIPTQSNYCDCGVYLLGYVVQFLCDPDSFVRTLLLHEKIEWSIDAPALRNEIRTLLFKLQEEQTAREDERAKAKKEAARMKRNRQSRPPSSERINEAPASTQVTPTPADPSSTSPARSDIERSEAKVPSSVILAQENVEIPKVAPTTTTAPKEADVTVTLLDEPEPTTPDRPVASPTVSDRSSSATTELEIETPNAMPSSSGIKSGSPHESARQLVEDETTESEFERTMLPPLPETPARGPVESPSAMDKSVQPVGSSKRDSANLEVVIQSRQEFEKQQAKAARRSAHGSPKETPRQSHYFPGRERIGGLQKGERVVSAQPMPKKKSPEIVNVEDSE</sequence>
<organism evidence="8 9">
    <name type="scientific">Apiospora marii</name>
    <dbReference type="NCBI Taxonomy" id="335849"/>
    <lineage>
        <taxon>Eukaryota</taxon>
        <taxon>Fungi</taxon>
        <taxon>Dikarya</taxon>
        <taxon>Ascomycota</taxon>
        <taxon>Pezizomycotina</taxon>
        <taxon>Sordariomycetes</taxon>
        <taxon>Xylariomycetidae</taxon>
        <taxon>Amphisphaeriales</taxon>
        <taxon>Apiosporaceae</taxon>
        <taxon>Apiospora</taxon>
    </lineage>
</organism>
<feature type="compositionally biased region" description="Basic and acidic residues" evidence="6">
    <location>
        <begin position="64"/>
        <end position="80"/>
    </location>
</feature>
<protein>
    <recommendedName>
        <fullName evidence="7">Ubiquitin-like protease family profile domain-containing protein</fullName>
    </recommendedName>
</protein>
<feature type="compositionally biased region" description="Polar residues" evidence="6">
    <location>
        <begin position="498"/>
        <end position="507"/>
    </location>
</feature>
<accession>A0ABR1RHD7</accession>
<keyword evidence="5" id="KW-0378">Hydrolase</keyword>
<feature type="domain" description="Ubiquitin-like protease family profile" evidence="7">
    <location>
        <begin position="550"/>
        <end position="839"/>
    </location>
</feature>
<evidence type="ECO:0000313" key="9">
    <source>
        <dbReference type="Proteomes" id="UP001396898"/>
    </source>
</evidence>
<feature type="region of interest" description="Disordered" evidence="6">
    <location>
        <begin position="130"/>
        <end position="152"/>
    </location>
</feature>
<feature type="region of interest" description="Disordered" evidence="6">
    <location>
        <begin position="880"/>
        <end position="946"/>
    </location>
</feature>
<evidence type="ECO:0000256" key="5">
    <source>
        <dbReference type="ARBA" id="ARBA00022801"/>
    </source>
</evidence>
<keyword evidence="3" id="KW-0645">Protease</keyword>
<feature type="compositionally biased region" description="Basic and acidic residues" evidence="6">
    <location>
        <begin position="880"/>
        <end position="896"/>
    </location>
</feature>
<dbReference type="PANTHER" id="PTHR46896:SF3">
    <property type="entry name" value="FI06413P-RELATED"/>
    <property type="match status" value="1"/>
</dbReference>